<keyword evidence="5" id="KW-1133">Transmembrane helix</keyword>
<keyword evidence="1 3" id="KW-0853">WD repeat</keyword>
<dbReference type="Pfam" id="PF00400">
    <property type="entry name" value="WD40"/>
    <property type="match status" value="3"/>
</dbReference>
<dbReference type="CDD" id="cd06071">
    <property type="entry name" value="Beach"/>
    <property type="match status" value="1"/>
</dbReference>
<dbReference type="InterPro" id="IPR057496">
    <property type="entry name" value="FAN-like_PH"/>
</dbReference>
<evidence type="ECO:0000256" key="5">
    <source>
        <dbReference type="SAM" id="Phobius"/>
    </source>
</evidence>
<organism evidence="8 9">
    <name type="scientific">Phytophthora citrophthora</name>
    <dbReference type="NCBI Taxonomy" id="4793"/>
    <lineage>
        <taxon>Eukaryota</taxon>
        <taxon>Sar</taxon>
        <taxon>Stramenopiles</taxon>
        <taxon>Oomycota</taxon>
        <taxon>Peronosporomycetes</taxon>
        <taxon>Peronosporales</taxon>
        <taxon>Peronosporaceae</taxon>
        <taxon>Phytophthora</taxon>
    </lineage>
</organism>
<dbReference type="EMBL" id="JASMQC010000004">
    <property type="protein sequence ID" value="KAK1945943.1"/>
    <property type="molecule type" value="Genomic_DNA"/>
</dbReference>
<comment type="caution">
    <text evidence="8">The sequence shown here is derived from an EMBL/GenBank/DDBJ whole genome shotgun (WGS) entry which is preliminary data.</text>
</comment>
<feature type="transmembrane region" description="Helical" evidence="5">
    <location>
        <begin position="1140"/>
        <end position="1161"/>
    </location>
</feature>
<dbReference type="Pfam" id="PF25400">
    <property type="entry name" value="PH_FAN"/>
    <property type="match status" value="1"/>
</dbReference>
<feature type="compositionally biased region" description="Polar residues" evidence="4">
    <location>
        <begin position="638"/>
        <end position="651"/>
    </location>
</feature>
<dbReference type="SMART" id="SM01026">
    <property type="entry name" value="Beach"/>
    <property type="match status" value="1"/>
</dbReference>
<evidence type="ECO:0000259" key="7">
    <source>
        <dbReference type="PROSITE" id="PS51783"/>
    </source>
</evidence>
<dbReference type="PROSITE" id="PS51783">
    <property type="entry name" value="PH_BEACH"/>
    <property type="match status" value="1"/>
</dbReference>
<dbReference type="Gene3D" id="2.30.29.30">
    <property type="entry name" value="Pleckstrin-homology domain (PH domain)/Phosphotyrosine-binding domain (PTB)"/>
    <property type="match status" value="1"/>
</dbReference>
<dbReference type="InterPro" id="IPR001680">
    <property type="entry name" value="WD40_rpt"/>
</dbReference>
<keyword evidence="2" id="KW-0677">Repeat</keyword>
<feature type="repeat" description="WD" evidence="3">
    <location>
        <begin position="824"/>
        <end position="853"/>
    </location>
</feature>
<dbReference type="Pfam" id="PF14844">
    <property type="entry name" value="PH_BEACH"/>
    <property type="match status" value="1"/>
</dbReference>
<dbReference type="SUPFAM" id="SSF81837">
    <property type="entry name" value="BEACH domain"/>
    <property type="match status" value="1"/>
</dbReference>
<evidence type="ECO:0000256" key="4">
    <source>
        <dbReference type="SAM" id="MobiDB-lite"/>
    </source>
</evidence>
<reference evidence="8" key="1">
    <citation type="submission" date="2023-08" db="EMBL/GenBank/DDBJ databases">
        <title>Reference Genome Resource for the Citrus Pathogen Phytophthora citrophthora.</title>
        <authorList>
            <person name="Moller H."/>
            <person name="Coetzee B."/>
            <person name="Rose L.J."/>
            <person name="Van Niekerk J.M."/>
        </authorList>
    </citation>
    <scope>NUCLEOTIDE SEQUENCE</scope>
    <source>
        <strain evidence="8">STE-U-9442</strain>
    </source>
</reference>
<dbReference type="InterPro" id="IPR000409">
    <property type="entry name" value="BEACH_dom"/>
</dbReference>
<dbReference type="PANTHER" id="PTHR13743">
    <property type="entry name" value="BEIGE/BEACH-RELATED"/>
    <property type="match status" value="1"/>
</dbReference>
<feature type="domain" description="BEACH-type PH" evidence="7">
    <location>
        <begin position="218"/>
        <end position="314"/>
    </location>
</feature>
<evidence type="ECO:0000313" key="9">
    <source>
        <dbReference type="Proteomes" id="UP001259832"/>
    </source>
</evidence>
<feature type="transmembrane region" description="Helical" evidence="5">
    <location>
        <begin position="1241"/>
        <end position="1258"/>
    </location>
</feature>
<feature type="transmembrane region" description="Helical" evidence="5">
    <location>
        <begin position="1529"/>
        <end position="1552"/>
    </location>
</feature>
<evidence type="ECO:0000256" key="2">
    <source>
        <dbReference type="ARBA" id="ARBA00022737"/>
    </source>
</evidence>
<proteinExistence type="predicted"/>
<dbReference type="InterPro" id="IPR036372">
    <property type="entry name" value="BEACH_dom_sf"/>
</dbReference>
<feature type="transmembrane region" description="Helical" evidence="5">
    <location>
        <begin position="1199"/>
        <end position="1220"/>
    </location>
</feature>
<keyword evidence="5" id="KW-0472">Membrane</keyword>
<evidence type="ECO:0000256" key="3">
    <source>
        <dbReference type="PROSITE-ProRule" id="PRU00221"/>
    </source>
</evidence>
<dbReference type="InterPro" id="IPR023362">
    <property type="entry name" value="PH-BEACH_dom"/>
</dbReference>
<feature type="transmembrane region" description="Helical" evidence="5">
    <location>
        <begin position="1306"/>
        <end position="1330"/>
    </location>
</feature>
<dbReference type="PROSITE" id="PS50197">
    <property type="entry name" value="BEACH"/>
    <property type="match status" value="1"/>
</dbReference>
<feature type="domain" description="BEACH" evidence="6">
    <location>
        <begin position="319"/>
        <end position="615"/>
    </location>
</feature>
<protein>
    <submittedName>
        <fullName evidence="8">Protein FAN</fullName>
    </submittedName>
</protein>
<dbReference type="SUPFAM" id="SSF50729">
    <property type="entry name" value="PH domain-like"/>
    <property type="match status" value="1"/>
</dbReference>
<evidence type="ECO:0000256" key="1">
    <source>
        <dbReference type="ARBA" id="ARBA00022574"/>
    </source>
</evidence>
<dbReference type="CDD" id="cd00200">
    <property type="entry name" value="WD40"/>
    <property type="match status" value="1"/>
</dbReference>
<dbReference type="Proteomes" id="UP001259832">
    <property type="component" value="Unassembled WGS sequence"/>
</dbReference>
<dbReference type="PROSITE" id="PS50082">
    <property type="entry name" value="WD_REPEATS_2"/>
    <property type="match status" value="2"/>
</dbReference>
<feature type="transmembrane region" description="Helical" evidence="5">
    <location>
        <begin position="1102"/>
        <end position="1120"/>
    </location>
</feature>
<feature type="region of interest" description="Disordered" evidence="4">
    <location>
        <begin position="624"/>
        <end position="680"/>
    </location>
</feature>
<dbReference type="FunFam" id="1.10.1540.10:FF:000001">
    <property type="entry name" value="neurobeachin isoform X1"/>
    <property type="match status" value="1"/>
</dbReference>
<dbReference type="InterPro" id="IPR015943">
    <property type="entry name" value="WD40/YVTN_repeat-like_dom_sf"/>
</dbReference>
<dbReference type="InterPro" id="IPR050865">
    <property type="entry name" value="BEACH_Domain"/>
</dbReference>
<dbReference type="Gene3D" id="1.10.1540.10">
    <property type="entry name" value="BEACH domain"/>
    <property type="match status" value="1"/>
</dbReference>
<dbReference type="Pfam" id="PF02138">
    <property type="entry name" value="Beach"/>
    <property type="match status" value="1"/>
</dbReference>
<keyword evidence="9" id="KW-1185">Reference proteome</keyword>
<dbReference type="PROSITE" id="PS50294">
    <property type="entry name" value="WD_REPEATS_REGION"/>
    <property type="match status" value="1"/>
</dbReference>
<dbReference type="SMART" id="SM00320">
    <property type="entry name" value="WD40"/>
    <property type="match status" value="6"/>
</dbReference>
<evidence type="ECO:0000259" key="6">
    <source>
        <dbReference type="PROSITE" id="PS50197"/>
    </source>
</evidence>
<dbReference type="PANTHER" id="PTHR13743:SF123">
    <property type="entry name" value="PROTEIN FAN"/>
    <property type="match status" value="1"/>
</dbReference>
<feature type="repeat" description="WD" evidence="3">
    <location>
        <begin position="999"/>
        <end position="1040"/>
    </location>
</feature>
<dbReference type="InterPro" id="IPR011993">
    <property type="entry name" value="PH-like_dom_sf"/>
</dbReference>
<dbReference type="SUPFAM" id="SSF50978">
    <property type="entry name" value="WD40 repeat-like"/>
    <property type="match status" value="1"/>
</dbReference>
<sequence>MDHFGRVTTILPPYHHPPGEGEARGAMFASKFGYKSAQTRFNLLLLEDGEFFLDDFSVHRYLEPTPDTHRKVQGRLKMCTRGFFFEPQDSNVPVLRFFFRDMKEMPVAEIHDHPEAGDCAIFLAFKVSSVLEMKERGVDHPYVLKETSSTSGSSVPEKFWFSLLHSKIEEFLKNVKPIWELAHKDGVLNKVDEEALLEPVLTPRQTDQFDSSLLVDFRERPLMTKGKLVDRIVPLLKYPGCLMLTNQRLYFQPAQVNNVGDPVLNWAYNTIEYLYKRRHMLKQTGLEIFLKNGESFFFSFRSHHDRDEVYDMMVNQPDLKHLQQADLESMLRKWQQREVSNFDYLVYLNNAAGRTKNDLTQYPVFPWILNDYESSSIDLLDPAVYRDLSKPVGALNEERLEFYKARFDAMPRGMEDEGIPPPFLYGTHYSTPGYVLYYFVRMAPEYMLCLQNGKFDAPDRLFQSIPSTWSSCNTNHADLKELIPAFYDDSLPPDEWLCNGKNLALGTTQKLTRVGNVELPAWASSPSDFVRIHREALESEYVSEHLHSWIDLIFGCKQRGDAAVEANNLFYYLSYEGSVDLETITDPVEKCSFEAQIQEFGQTPKLLFSGAHPSRNEVGKAVEIATPDLIPSPRKLQDSNGAANGSPSTAEVETRSREDSEVDQNSSFDENGDEDNSTGNRRSMFAFRTRSFGAVPKQAQRLVGGITAQIRRRMSVESSKRWNWTLGTSGDASQWAPSTRYMLHAGEVTSLVLGKDGRALFSTSKDSTFKVSATLDGTLRRSLSCNLALSCCDVSPDEKYVFVGSWDNCIYMYSMDVGRVVDQITAHDDGLSAICVFEDRLLSSSWDGSIKMWHYTPKGIATAPLSTFMECEESVVSLCVSADGSTGAAATRNGIVYLIDLRTCELMRKLFASPVQRAEICGLTFCGNAATIACMSTANELSVYQIDGTRMVTVNVNADGPVRCFDSDGEYAVGGTSTGKILFWKLDEPSGKEQVLEIPEAHAEGVSALTVSPHGTTIVSASTDGGIRIWQLRRKAASLMRSARVSVVQAAAKLVHDSPVLTFWNRLENKWSEMQVGRQGSYSIERLESLDHYCKRTSRARVILVCVFTPLPAFTVAVLLECLPLQHPSEGWAANWVFWIRWTLTLLAISVIGVSQLLTYVPGLDFTLLKRWIVSLGSTSIFVGTCIFAAVVKGFPVPFMLQLGSVVMGLCIAAMVRLVFSKKEFGSDSPDRPYFRRFYRFLLAFIVLGGVYPTYRVIYDAAPLKIRGAMILALPLWKFTAKKLMVMAIRELEDFIPELVAFTVDFFSALFVSACMTTSGSIILSIMFIVSDVAQGLLEFHEVRMNAKVIMNILQRDQKSERTNSFDGTDLIAMILRVARNPRGYRVTCIENVRLRACLPHPLTEEQERELQTLQASGIYGSGAIASSAGSRKRSIIRWIPAQFSTNVSIFPVNTEVSRTASKDYSAKSKRVETAKKLVEEGLQLLFHCEYLTLVEYVECLVPLVFVTYKSILEQLPNAVYYPGGTGSWGMTAVVNLLVFSALEIGIFVLFIRFLQRKFAFSPLYQLAFVLETQVYLVQAKLLIEIVTLLQSKLAHFGGGYAANIDHKT</sequence>
<accession>A0AAD9GXF3</accession>
<gene>
    <name evidence="8" type="ORF">P3T76_002991</name>
</gene>
<name>A0AAD9GXF3_9STRA</name>
<feature type="transmembrane region" description="Helical" evidence="5">
    <location>
        <begin position="1173"/>
        <end position="1193"/>
    </location>
</feature>
<dbReference type="Gene3D" id="2.130.10.10">
    <property type="entry name" value="YVTN repeat-like/Quinoprotein amine dehydrogenase"/>
    <property type="match status" value="2"/>
</dbReference>
<evidence type="ECO:0000313" key="8">
    <source>
        <dbReference type="EMBL" id="KAK1945943.1"/>
    </source>
</evidence>
<dbReference type="InterPro" id="IPR036322">
    <property type="entry name" value="WD40_repeat_dom_sf"/>
</dbReference>
<keyword evidence="5" id="KW-0812">Transmembrane</keyword>